<proteinExistence type="predicted"/>
<dbReference type="InterPro" id="IPR018637">
    <property type="entry name" value="DUF2059"/>
</dbReference>
<accession>A0A7W6EYU8</accession>
<organism evidence="3 4">
    <name type="scientific">Brevundimonas mediterranea</name>
    <dbReference type="NCBI Taxonomy" id="74329"/>
    <lineage>
        <taxon>Bacteria</taxon>
        <taxon>Pseudomonadati</taxon>
        <taxon>Pseudomonadota</taxon>
        <taxon>Alphaproteobacteria</taxon>
        <taxon>Caulobacterales</taxon>
        <taxon>Caulobacteraceae</taxon>
        <taxon>Brevundimonas</taxon>
    </lineage>
</organism>
<comment type="caution">
    <text evidence="3">The sequence shown here is derived from an EMBL/GenBank/DDBJ whole genome shotgun (WGS) entry which is preliminary data.</text>
</comment>
<evidence type="ECO:0000259" key="2">
    <source>
        <dbReference type="Pfam" id="PF09832"/>
    </source>
</evidence>
<evidence type="ECO:0000313" key="3">
    <source>
        <dbReference type="EMBL" id="MBB3871315.1"/>
    </source>
</evidence>
<reference evidence="3 4" key="1">
    <citation type="submission" date="2020-08" db="EMBL/GenBank/DDBJ databases">
        <title>Genomic Encyclopedia of Type Strains, Phase IV (KMG-IV): sequencing the most valuable type-strain genomes for metagenomic binning, comparative biology and taxonomic classification.</title>
        <authorList>
            <person name="Goeker M."/>
        </authorList>
    </citation>
    <scope>NUCLEOTIDE SEQUENCE [LARGE SCALE GENOMIC DNA]</scope>
    <source>
        <strain evidence="3 4">DSM 14878</strain>
    </source>
</reference>
<name>A0A7W6EYU8_9CAUL</name>
<feature type="signal peptide" evidence="1">
    <location>
        <begin position="1"/>
        <end position="23"/>
    </location>
</feature>
<dbReference type="Proteomes" id="UP000532936">
    <property type="component" value="Unassembled WGS sequence"/>
</dbReference>
<dbReference type="EMBL" id="JACIDA010000001">
    <property type="protein sequence ID" value="MBB3871315.1"/>
    <property type="molecule type" value="Genomic_DNA"/>
</dbReference>
<dbReference type="RefSeq" id="WP_183195531.1">
    <property type="nucleotide sequence ID" value="NZ_JACIDA010000001.1"/>
</dbReference>
<feature type="chain" id="PRO_5030679928" description="DUF2059 domain-containing protein" evidence="1">
    <location>
        <begin position="24"/>
        <end position="171"/>
    </location>
</feature>
<evidence type="ECO:0000313" key="4">
    <source>
        <dbReference type="Proteomes" id="UP000532936"/>
    </source>
</evidence>
<dbReference type="AlphaFoldDB" id="A0A7W6EYU8"/>
<feature type="domain" description="DUF2059" evidence="2">
    <location>
        <begin position="88"/>
        <end position="139"/>
    </location>
</feature>
<sequence>MRIIGLLTIAALFGLFAVGPVAAQDRGLAQRTTLAERVIRLSAGPNFTKVMEAMIADQLAKADTEGQGAEEAAWLRSNAPRMLTALVDDVMADMVPHYAATFTVEELEAQIAFYDSPVGRQVATKTLQLSAVMNEITIEHLTAFTEELMTKYCAQFDCETGGQTGRKSAHQ</sequence>
<keyword evidence="1" id="KW-0732">Signal</keyword>
<dbReference type="Pfam" id="PF09832">
    <property type="entry name" value="DUF2059"/>
    <property type="match status" value="1"/>
</dbReference>
<protein>
    <recommendedName>
        <fullName evidence="2">DUF2059 domain-containing protein</fullName>
    </recommendedName>
</protein>
<gene>
    <name evidence="3" type="ORF">GGR11_000829</name>
</gene>
<evidence type="ECO:0000256" key="1">
    <source>
        <dbReference type="SAM" id="SignalP"/>
    </source>
</evidence>